<evidence type="ECO:0000313" key="1">
    <source>
        <dbReference type="EMBL" id="CBL34147.1"/>
    </source>
</evidence>
<evidence type="ECO:0000313" key="2">
    <source>
        <dbReference type="Proteomes" id="UP000007050"/>
    </source>
</evidence>
<dbReference type="PATRIC" id="fig|717961.3.peg.1209"/>
<dbReference type="HOGENOM" id="CLU_3216459_0_0_9"/>
<name>D4MK64_9FIRM</name>
<dbReference type="AlphaFoldDB" id="D4MK64"/>
<reference evidence="1 2" key="1">
    <citation type="submission" date="2010-03" db="EMBL/GenBank/DDBJ databases">
        <title>The genome sequence of Eubacterium siraeum V10Sc8a.</title>
        <authorList>
            <consortium name="metaHIT consortium -- http://www.metahit.eu/"/>
            <person name="Pajon A."/>
            <person name="Turner K."/>
            <person name="Parkhill J."/>
            <person name="Duncan S."/>
            <person name="Flint H."/>
        </authorList>
    </citation>
    <scope>NUCLEOTIDE SEQUENCE [LARGE SCALE GENOMIC DNA]</scope>
    <source>
        <strain evidence="1 2">V10Sc8a</strain>
    </source>
</reference>
<organism evidence="1 2">
    <name type="scientific">[Eubacterium] siraeum V10Sc8a</name>
    <dbReference type="NCBI Taxonomy" id="717961"/>
    <lineage>
        <taxon>Bacteria</taxon>
        <taxon>Bacillati</taxon>
        <taxon>Bacillota</taxon>
        <taxon>Clostridia</taxon>
        <taxon>Eubacteriales</taxon>
        <taxon>Oscillospiraceae</taxon>
        <taxon>Oscillospiraceae incertae sedis</taxon>
    </lineage>
</organism>
<dbReference type="KEGG" id="esr:ES1_11170"/>
<dbReference type="BioCyc" id="ESIR717961:G136L-914-MONOMER"/>
<gene>
    <name evidence="1" type="ORF">ES1_11170</name>
</gene>
<dbReference type="EMBL" id="FP929059">
    <property type="protein sequence ID" value="CBL34147.1"/>
    <property type="molecule type" value="Genomic_DNA"/>
</dbReference>
<reference evidence="1 2" key="2">
    <citation type="submission" date="2010-03" db="EMBL/GenBank/DDBJ databases">
        <authorList>
            <person name="Pajon A."/>
        </authorList>
    </citation>
    <scope>NUCLEOTIDE SEQUENCE [LARGE SCALE GENOMIC DNA]</scope>
    <source>
        <strain evidence="1 2">V10Sc8a</strain>
    </source>
</reference>
<protein>
    <submittedName>
        <fullName evidence="1">Uncharacterized protein</fullName>
    </submittedName>
</protein>
<proteinExistence type="predicted"/>
<accession>D4MK64</accession>
<sequence>MRFFILYIIPFYSNFFNPSGKTNAFHGKIGILRHFANAKNKIPV</sequence>
<dbReference type="Proteomes" id="UP000007050">
    <property type="component" value="Chromosome"/>
</dbReference>